<dbReference type="Proteomes" id="UP000789390">
    <property type="component" value="Unassembled WGS sequence"/>
</dbReference>
<keyword evidence="3" id="KW-1185">Reference proteome</keyword>
<feature type="transmembrane region" description="Helical" evidence="1">
    <location>
        <begin position="16"/>
        <end position="39"/>
    </location>
</feature>
<accession>A0A8J2W0H7</accession>
<dbReference type="EMBL" id="CAKKLH010000042">
    <property type="protein sequence ID" value="CAH0100631.1"/>
    <property type="molecule type" value="Genomic_DNA"/>
</dbReference>
<gene>
    <name evidence="2" type="ORF">DGAL_LOCUS2916</name>
</gene>
<dbReference type="AlphaFoldDB" id="A0A8J2W0H7"/>
<reference evidence="2" key="1">
    <citation type="submission" date="2021-11" db="EMBL/GenBank/DDBJ databases">
        <authorList>
            <person name="Schell T."/>
        </authorList>
    </citation>
    <scope>NUCLEOTIDE SEQUENCE</scope>
    <source>
        <strain evidence="2">M5</strain>
    </source>
</reference>
<keyword evidence="1" id="KW-1133">Transmembrane helix</keyword>
<protein>
    <submittedName>
        <fullName evidence="2">Uncharacterized protein</fullName>
    </submittedName>
</protein>
<proteinExistence type="predicted"/>
<keyword evidence="1" id="KW-0812">Transmembrane</keyword>
<sequence length="119" mass="12357">MTPRAVPYPAVASDPVLQWVMILSLSLLPHFLVISVAPCSPMARLSAMSLASVASNCFTTTSLASAASTESLSTRLLDSLMQASAASCMLTAVGLEVTSSTAKLREPTIAMAGAPRTWV</sequence>
<name>A0A8J2W0H7_9CRUS</name>
<evidence type="ECO:0000313" key="2">
    <source>
        <dbReference type="EMBL" id="CAH0100631.1"/>
    </source>
</evidence>
<evidence type="ECO:0000256" key="1">
    <source>
        <dbReference type="SAM" id="Phobius"/>
    </source>
</evidence>
<comment type="caution">
    <text evidence="2">The sequence shown here is derived from an EMBL/GenBank/DDBJ whole genome shotgun (WGS) entry which is preliminary data.</text>
</comment>
<organism evidence="2 3">
    <name type="scientific">Daphnia galeata</name>
    <dbReference type="NCBI Taxonomy" id="27404"/>
    <lineage>
        <taxon>Eukaryota</taxon>
        <taxon>Metazoa</taxon>
        <taxon>Ecdysozoa</taxon>
        <taxon>Arthropoda</taxon>
        <taxon>Crustacea</taxon>
        <taxon>Branchiopoda</taxon>
        <taxon>Diplostraca</taxon>
        <taxon>Cladocera</taxon>
        <taxon>Anomopoda</taxon>
        <taxon>Daphniidae</taxon>
        <taxon>Daphnia</taxon>
    </lineage>
</organism>
<keyword evidence="1" id="KW-0472">Membrane</keyword>
<evidence type="ECO:0000313" key="3">
    <source>
        <dbReference type="Proteomes" id="UP000789390"/>
    </source>
</evidence>